<keyword evidence="5 7" id="KW-0326">Glycosidase</keyword>
<dbReference type="PANTHER" id="PTHR31297:SF41">
    <property type="entry name" value="ENDOGLUCANASE, PUTATIVE (AFU_ORTHOLOGUE AFUA_5G01830)-RELATED"/>
    <property type="match status" value="1"/>
</dbReference>
<dbReference type="GO" id="GO:0009986">
    <property type="term" value="C:cell surface"/>
    <property type="evidence" value="ECO:0007669"/>
    <property type="project" value="TreeGrafter"/>
</dbReference>
<dbReference type="AlphaFoldDB" id="A0A413VJK3"/>
<evidence type="ECO:0000256" key="3">
    <source>
        <dbReference type="ARBA" id="ARBA00023001"/>
    </source>
</evidence>
<proteinExistence type="inferred from homology"/>
<evidence type="ECO:0000256" key="6">
    <source>
        <dbReference type="ARBA" id="ARBA00023326"/>
    </source>
</evidence>
<evidence type="ECO:0000256" key="5">
    <source>
        <dbReference type="ARBA" id="ARBA00023295"/>
    </source>
</evidence>
<comment type="similarity">
    <text evidence="1 7">Belongs to the glycosyl hydrolase 5 (cellulase A) family.</text>
</comment>
<dbReference type="GO" id="GO:0005576">
    <property type="term" value="C:extracellular region"/>
    <property type="evidence" value="ECO:0007669"/>
    <property type="project" value="TreeGrafter"/>
</dbReference>
<evidence type="ECO:0000256" key="1">
    <source>
        <dbReference type="ARBA" id="ARBA00005641"/>
    </source>
</evidence>
<evidence type="ECO:0000256" key="4">
    <source>
        <dbReference type="ARBA" id="ARBA00023277"/>
    </source>
</evidence>
<evidence type="ECO:0000313" key="11">
    <source>
        <dbReference type="Proteomes" id="UP000284379"/>
    </source>
</evidence>
<dbReference type="InterPro" id="IPR001547">
    <property type="entry name" value="Glyco_hydro_5"/>
</dbReference>
<evidence type="ECO:0000256" key="2">
    <source>
        <dbReference type="ARBA" id="ARBA00022801"/>
    </source>
</evidence>
<keyword evidence="8" id="KW-0732">Signal</keyword>
<dbReference type="RefSeq" id="WP_122201925.1">
    <property type="nucleotide sequence ID" value="NZ_CABJFV010000014.1"/>
</dbReference>
<feature type="domain" description="Glycoside hydrolase family 5" evidence="9">
    <location>
        <begin position="76"/>
        <end position="367"/>
    </location>
</feature>
<accession>A0A413VJK3</accession>
<evidence type="ECO:0000313" key="10">
    <source>
        <dbReference type="EMBL" id="RHB33753.1"/>
    </source>
</evidence>
<dbReference type="InterPro" id="IPR017853">
    <property type="entry name" value="GH"/>
</dbReference>
<dbReference type="PANTHER" id="PTHR31297">
    <property type="entry name" value="GLUCAN ENDO-1,6-BETA-GLUCOSIDASE B"/>
    <property type="match status" value="1"/>
</dbReference>
<reference evidence="10 11" key="1">
    <citation type="submission" date="2018-08" db="EMBL/GenBank/DDBJ databases">
        <title>A genome reference for cultivated species of the human gut microbiota.</title>
        <authorList>
            <person name="Zou Y."/>
            <person name="Xue W."/>
            <person name="Luo G."/>
        </authorList>
    </citation>
    <scope>NUCLEOTIDE SEQUENCE [LARGE SCALE GENOMIC DNA]</scope>
    <source>
        <strain evidence="10 11">AM40-30BH</strain>
    </source>
</reference>
<dbReference type="Proteomes" id="UP000284379">
    <property type="component" value="Unassembled WGS sequence"/>
</dbReference>
<keyword evidence="4" id="KW-0119">Carbohydrate metabolism</keyword>
<comment type="caution">
    <text evidence="10">The sequence shown here is derived from an EMBL/GenBank/DDBJ whole genome shotgun (WGS) entry which is preliminary data.</text>
</comment>
<dbReference type="InterPro" id="IPR018087">
    <property type="entry name" value="Glyco_hydro_5_CS"/>
</dbReference>
<dbReference type="Gene3D" id="3.20.20.80">
    <property type="entry name" value="Glycosidases"/>
    <property type="match status" value="1"/>
</dbReference>
<dbReference type="SUPFAM" id="SSF51445">
    <property type="entry name" value="(Trans)glycosidases"/>
    <property type="match status" value="1"/>
</dbReference>
<dbReference type="PROSITE" id="PS00659">
    <property type="entry name" value="GLYCOSYL_HYDROL_F5"/>
    <property type="match status" value="1"/>
</dbReference>
<dbReference type="EMBL" id="QSGO01000014">
    <property type="protein sequence ID" value="RHB33753.1"/>
    <property type="molecule type" value="Genomic_DNA"/>
</dbReference>
<dbReference type="PROSITE" id="PS51257">
    <property type="entry name" value="PROKAR_LIPOPROTEIN"/>
    <property type="match status" value="1"/>
</dbReference>
<evidence type="ECO:0000256" key="7">
    <source>
        <dbReference type="RuleBase" id="RU361153"/>
    </source>
</evidence>
<dbReference type="InterPro" id="IPR050386">
    <property type="entry name" value="Glycosyl_hydrolase_5"/>
</dbReference>
<evidence type="ECO:0000256" key="8">
    <source>
        <dbReference type="SAM" id="SignalP"/>
    </source>
</evidence>
<dbReference type="GO" id="GO:0030245">
    <property type="term" value="P:cellulose catabolic process"/>
    <property type="evidence" value="ECO:0007669"/>
    <property type="project" value="UniProtKB-KW"/>
</dbReference>
<sequence>MKRRTYRTHLICSALMGCVLLLGIISCGNDDNTLDETGPEDSVLPEVDWEHDSFKILKGVNISGWLSQTSTRKVGVDAFFTKKDAQKLAGWGFDHIRLPVDEVEIFTEKGEWKEKERGLIHKAVEWCKDLNMRVILDFHILRSHYFNDTENMTLWSSKAEQDKLSDMWKKLSAEFNQYPNSLLAYELLNEPVPDTPGQWNKLSSRLINELRVLEPDRMIVLDASSHSSIGALNTLEIPQNDPNIILSVHFYTPHLLTHYQAGWWPALKRLTIKLHYPGQLVSHQDVDTIRDSENLRVVNYYNGYYDKAILTEKIQIALDKSKETGLQIHIGEVGCIENTDPTVRLNWMSDVAAICKEHNVAFSVWGYKAGFGIMNDNGTAKDQRVIDVLTQ</sequence>
<feature type="signal peptide" evidence="8">
    <location>
        <begin position="1"/>
        <end position="28"/>
    </location>
</feature>
<keyword evidence="3" id="KW-0136">Cellulose degradation</keyword>
<keyword evidence="2 7" id="KW-0378">Hydrolase</keyword>
<dbReference type="GO" id="GO:0008422">
    <property type="term" value="F:beta-glucosidase activity"/>
    <property type="evidence" value="ECO:0007669"/>
    <property type="project" value="TreeGrafter"/>
</dbReference>
<feature type="chain" id="PRO_5019446679" description="Glycoside hydrolase family 5 domain-containing protein" evidence="8">
    <location>
        <begin position="29"/>
        <end position="391"/>
    </location>
</feature>
<organism evidence="10 11">
    <name type="scientific">Bacteroides nordii</name>
    <dbReference type="NCBI Taxonomy" id="291645"/>
    <lineage>
        <taxon>Bacteria</taxon>
        <taxon>Pseudomonadati</taxon>
        <taxon>Bacteroidota</taxon>
        <taxon>Bacteroidia</taxon>
        <taxon>Bacteroidales</taxon>
        <taxon>Bacteroidaceae</taxon>
        <taxon>Bacteroides</taxon>
    </lineage>
</organism>
<evidence type="ECO:0000259" key="9">
    <source>
        <dbReference type="Pfam" id="PF00150"/>
    </source>
</evidence>
<gene>
    <name evidence="10" type="ORF">DW888_15540</name>
</gene>
<keyword evidence="6" id="KW-0624">Polysaccharide degradation</keyword>
<name>A0A413VJK3_9BACE</name>
<dbReference type="Pfam" id="PF00150">
    <property type="entry name" value="Cellulase"/>
    <property type="match status" value="1"/>
</dbReference>
<protein>
    <recommendedName>
        <fullName evidence="9">Glycoside hydrolase family 5 domain-containing protein</fullName>
    </recommendedName>
</protein>